<sequence length="411" mass="45718">MAFYTVTLAKLLVLLASFGIVGCIHSESDELTAHGKAQVTRNELKTIPGKFIPMRSIDQRRESVEKNAKALIEKLSQILSGSKNQSVAERRLQPFVKTDTEKGATGTATNDPANTSKAMNNDLVDNGHDNTEKWQLSMEDISKINNFTSELKRLIEESASGSLRRNPRYSYLSDPFLRSYIENDAAGMNAANNDGKEESTTVGNSPEFTTTLDFSTAEPKTQGSHPENDNTVLSSAQSTSLTASTDVTERSTENFTSETVNTSPSETAKTKIDNREEEEEGKGEEMAKGETYSTKNTLNLNTQEHQRKTADSDIVHDSDSDFQVVSVLSNDHGEKIIYASKTIEKETETDGLNPQNFAPYINFKRVKCMTFKFSNLLHRALLARKFLKLNDCQEKRILAYCHNLLLKTASE</sequence>
<reference evidence="3 4" key="1">
    <citation type="submission" date="2018-08" db="EMBL/GenBank/DDBJ databases">
        <authorList>
            <person name="Laetsch R D."/>
            <person name="Stevens L."/>
            <person name="Kumar S."/>
            <person name="Blaxter L. M."/>
        </authorList>
    </citation>
    <scope>NUCLEOTIDE SEQUENCE [LARGE SCALE GENOMIC DNA]</scope>
</reference>
<accession>A0A3P6TMS0</accession>
<keyword evidence="2" id="KW-0732">Signal</keyword>
<protein>
    <submittedName>
        <fullName evidence="3">Uncharacterized protein</fullName>
    </submittedName>
</protein>
<feature type="region of interest" description="Disordered" evidence="1">
    <location>
        <begin position="188"/>
        <end position="299"/>
    </location>
</feature>
<feature type="compositionally biased region" description="Polar residues" evidence="1">
    <location>
        <begin position="253"/>
        <end position="267"/>
    </location>
</feature>
<organism evidence="3 4">
    <name type="scientific">Litomosoides sigmodontis</name>
    <name type="common">Filarial nematode worm</name>
    <dbReference type="NCBI Taxonomy" id="42156"/>
    <lineage>
        <taxon>Eukaryota</taxon>
        <taxon>Metazoa</taxon>
        <taxon>Ecdysozoa</taxon>
        <taxon>Nematoda</taxon>
        <taxon>Chromadorea</taxon>
        <taxon>Rhabditida</taxon>
        <taxon>Spirurina</taxon>
        <taxon>Spiruromorpha</taxon>
        <taxon>Filarioidea</taxon>
        <taxon>Onchocercidae</taxon>
        <taxon>Litomosoides</taxon>
    </lineage>
</organism>
<feature type="region of interest" description="Disordered" evidence="1">
    <location>
        <begin position="98"/>
        <end position="129"/>
    </location>
</feature>
<evidence type="ECO:0000313" key="4">
    <source>
        <dbReference type="Proteomes" id="UP000277928"/>
    </source>
</evidence>
<proteinExistence type="predicted"/>
<feature type="compositionally biased region" description="Low complexity" evidence="1">
    <location>
        <begin position="231"/>
        <end position="245"/>
    </location>
</feature>
<dbReference type="Proteomes" id="UP000277928">
    <property type="component" value="Unassembled WGS sequence"/>
</dbReference>
<dbReference type="AlphaFoldDB" id="A0A3P6TMS0"/>
<evidence type="ECO:0000313" key="3">
    <source>
        <dbReference type="EMBL" id="VDK89436.1"/>
    </source>
</evidence>
<name>A0A3P6TMS0_LITSI</name>
<keyword evidence="4" id="KW-1185">Reference proteome</keyword>
<gene>
    <name evidence="3" type="ORF">NLS_LOCUS9131</name>
</gene>
<evidence type="ECO:0000256" key="2">
    <source>
        <dbReference type="SAM" id="SignalP"/>
    </source>
</evidence>
<feature type="signal peptide" evidence="2">
    <location>
        <begin position="1"/>
        <end position="23"/>
    </location>
</feature>
<dbReference type="EMBL" id="UYRX01001382">
    <property type="protein sequence ID" value="VDK89436.1"/>
    <property type="molecule type" value="Genomic_DNA"/>
</dbReference>
<feature type="compositionally biased region" description="Polar residues" evidence="1">
    <location>
        <begin position="106"/>
        <end position="119"/>
    </location>
</feature>
<feature type="compositionally biased region" description="Polar residues" evidence="1">
    <location>
        <begin position="200"/>
        <end position="225"/>
    </location>
</feature>
<dbReference type="OrthoDB" id="5851318at2759"/>
<feature type="chain" id="PRO_5018218510" evidence="2">
    <location>
        <begin position="24"/>
        <end position="411"/>
    </location>
</feature>
<evidence type="ECO:0000256" key="1">
    <source>
        <dbReference type="SAM" id="MobiDB-lite"/>
    </source>
</evidence>